<protein>
    <submittedName>
        <fullName evidence="2">Uncharacterized protein</fullName>
    </submittedName>
</protein>
<organism evidence="2 3">
    <name type="scientific">Stylosanthes scabra</name>
    <dbReference type="NCBI Taxonomy" id="79078"/>
    <lineage>
        <taxon>Eukaryota</taxon>
        <taxon>Viridiplantae</taxon>
        <taxon>Streptophyta</taxon>
        <taxon>Embryophyta</taxon>
        <taxon>Tracheophyta</taxon>
        <taxon>Spermatophyta</taxon>
        <taxon>Magnoliopsida</taxon>
        <taxon>eudicotyledons</taxon>
        <taxon>Gunneridae</taxon>
        <taxon>Pentapetalae</taxon>
        <taxon>rosids</taxon>
        <taxon>fabids</taxon>
        <taxon>Fabales</taxon>
        <taxon>Fabaceae</taxon>
        <taxon>Papilionoideae</taxon>
        <taxon>50 kb inversion clade</taxon>
        <taxon>dalbergioids sensu lato</taxon>
        <taxon>Dalbergieae</taxon>
        <taxon>Pterocarpus clade</taxon>
        <taxon>Stylosanthes</taxon>
    </lineage>
</organism>
<gene>
    <name evidence="2" type="ORF">PIB30_016211</name>
</gene>
<evidence type="ECO:0000256" key="1">
    <source>
        <dbReference type="SAM" id="Phobius"/>
    </source>
</evidence>
<feature type="transmembrane region" description="Helical" evidence="1">
    <location>
        <begin position="31"/>
        <end position="54"/>
    </location>
</feature>
<keyword evidence="1" id="KW-1133">Transmembrane helix</keyword>
<dbReference type="EMBL" id="JASCZI010181288">
    <property type="protein sequence ID" value="MED6181068.1"/>
    <property type="molecule type" value="Genomic_DNA"/>
</dbReference>
<keyword evidence="3" id="KW-1185">Reference proteome</keyword>
<keyword evidence="1" id="KW-0812">Transmembrane</keyword>
<comment type="caution">
    <text evidence="2">The sequence shown here is derived from an EMBL/GenBank/DDBJ whole genome shotgun (WGS) entry which is preliminary data.</text>
</comment>
<evidence type="ECO:0000313" key="2">
    <source>
        <dbReference type="EMBL" id="MED6181068.1"/>
    </source>
</evidence>
<reference evidence="2 3" key="1">
    <citation type="journal article" date="2023" name="Plants (Basel)">
        <title>Bridging the Gap: Combining Genomics and Transcriptomics Approaches to Understand Stylosanthes scabra, an Orphan Legume from the Brazilian Caatinga.</title>
        <authorList>
            <person name="Ferreira-Neto J.R.C."/>
            <person name="da Silva M.D."/>
            <person name="Binneck E."/>
            <person name="de Melo N.F."/>
            <person name="da Silva R.H."/>
            <person name="de Melo A.L.T.M."/>
            <person name="Pandolfi V."/>
            <person name="Bustamante F.O."/>
            <person name="Brasileiro-Vidal A.C."/>
            <person name="Benko-Iseppon A.M."/>
        </authorList>
    </citation>
    <scope>NUCLEOTIDE SEQUENCE [LARGE SCALE GENOMIC DNA]</scope>
    <source>
        <tissue evidence="2">Leaves</tissue>
    </source>
</reference>
<dbReference type="Proteomes" id="UP001341840">
    <property type="component" value="Unassembled WGS sequence"/>
</dbReference>
<evidence type="ECO:0000313" key="3">
    <source>
        <dbReference type="Proteomes" id="UP001341840"/>
    </source>
</evidence>
<sequence length="255" mass="28701">MPFPQLPSATGEVSFHRNLAQDVILMLNCPLVVFGIALSLGMFGVGWGFLPLLLAKPWLPSKVHALIMFFEIEFYRIFFLNLSFSSSSVTLNWSSPATGVMKLNCDASKMHAIDVIGFGCVVRDNNGDWHHRCASSILAFSVFGAFNFECRSRNGAAAPCLGRPRALNVSFVVKQRVARLRHLGRAAARSKQTFIWTIIYRCETLDVRFPMAFEASHLDLCSSSYDHISDKRSRLTALGEFLRIDLRMRIRHRIA</sequence>
<keyword evidence="1" id="KW-0472">Membrane</keyword>
<proteinExistence type="predicted"/>
<name>A0ABU6WAR1_9FABA</name>
<accession>A0ABU6WAR1</accession>